<keyword evidence="1" id="KW-0472">Membrane</keyword>
<dbReference type="GO" id="GO:0016020">
    <property type="term" value="C:membrane"/>
    <property type="evidence" value="ECO:0007669"/>
    <property type="project" value="InterPro"/>
</dbReference>
<feature type="transmembrane region" description="Helical" evidence="1">
    <location>
        <begin position="126"/>
        <end position="146"/>
    </location>
</feature>
<dbReference type="OrthoDB" id="3175061at2"/>
<reference evidence="3 4" key="1">
    <citation type="submission" date="2019-01" db="EMBL/GenBank/DDBJ databases">
        <title>Senegalimassilia sp. nov. KGMB04484 isolated human feces.</title>
        <authorList>
            <person name="Han K.-I."/>
            <person name="Kim J.-S."/>
            <person name="Lee K.C."/>
            <person name="Suh M.K."/>
            <person name="Eom M.K."/>
            <person name="Lee J.H."/>
            <person name="Park S.-H."/>
            <person name="Kang S.W."/>
            <person name="Park J.-E."/>
            <person name="Oh B.S."/>
            <person name="Yu S.Y."/>
            <person name="Choi S.-H."/>
            <person name="Lee D.H."/>
            <person name="Yoon H."/>
            <person name="Kim B.-Y."/>
            <person name="Lee J.H."/>
            <person name="Lee J.-S."/>
        </authorList>
    </citation>
    <scope>NUCLEOTIDE SEQUENCE [LARGE SCALE GENOMIC DNA]</scope>
    <source>
        <strain evidence="3 4">KGMB04484</strain>
    </source>
</reference>
<dbReference type="EMBL" id="SDPW01000001">
    <property type="protein sequence ID" value="RXZ54078.1"/>
    <property type="molecule type" value="Genomic_DNA"/>
</dbReference>
<feature type="transmembrane region" description="Helical" evidence="1">
    <location>
        <begin position="200"/>
        <end position="218"/>
    </location>
</feature>
<evidence type="ECO:0000313" key="4">
    <source>
        <dbReference type="Proteomes" id="UP000293345"/>
    </source>
</evidence>
<organism evidence="3 4">
    <name type="scientific">Senegalimassilia faecalis</name>
    <dbReference type="NCBI Taxonomy" id="2509433"/>
    <lineage>
        <taxon>Bacteria</taxon>
        <taxon>Bacillati</taxon>
        <taxon>Actinomycetota</taxon>
        <taxon>Coriobacteriia</taxon>
        <taxon>Coriobacteriales</taxon>
        <taxon>Coriobacteriaceae</taxon>
        <taxon>Senegalimassilia</taxon>
    </lineage>
</organism>
<keyword evidence="4" id="KW-1185">Reference proteome</keyword>
<keyword evidence="1" id="KW-0812">Transmembrane</keyword>
<dbReference type="RefSeq" id="WP_129424088.1">
    <property type="nucleotide sequence ID" value="NZ_SDPW01000001.1"/>
</dbReference>
<dbReference type="GO" id="GO:0004190">
    <property type="term" value="F:aspartic-type endopeptidase activity"/>
    <property type="evidence" value="ECO:0007669"/>
    <property type="project" value="InterPro"/>
</dbReference>
<feature type="domain" description="Prepilin type IV endopeptidase peptidase" evidence="2">
    <location>
        <begin position="161"/>
        <end position="262"/>
    </location>
</feature>
<proteinExistence type="predicted"/>
<comment type="caution">
    <text evidence="3">The sequence shown here is derived from an EMBL/GenBank/DDBJ whole genome shotgun (WGS) entry which is preliminary data.</text>
</comment>
<sequence length="296" mass="30828">MTSFFLMMVLVSAGVGVAAGALAVPWLADIAMKRAYRRSLSWWNESLQGAIAYRAGHAGVWPKPSDAGSAGALGMWLDDVKSQAKRKVLTHERACALREAGIDVGQDCSSRSEREQARRCSFRPTALQRVVLALACGAWFAALPAFGLPSQLSVPLSLCGVAMAAGVVCDVRARMIPLECCGCLLLGGVAFQLLNGGVAGVVAGFASAAVVLAVCWIANRVARDAGGSVGQGDVRCMTALAVLSGPASLIGAASCYIVAGLFSLVGLASRRLKRQDGIPMAPFLTLWMIFGTVVAR</sequence>
<feature type="transmembrane region" description="Helical" evidence="1">
    <location>
        <begin position="277"/>
        <end position="295"/>
    </location>
</feature>
<evidence type="ECO:0000259" key="2">
    <source>
        <dbReference type="Pfam" id="PF01478"/>
    </source>
</evidence>
<dbReference type="AlphaFoldDB" id="A0A4Q2K126"/>
<dbReference type="Pfam" id="PF01478">
    <property type="entry name" value="Peptidase_A24"/>
    <property type="match status" value="1"/>
</dbReference>
<feature type="transmembrane region" description="Helical" evidence="1">
    <location>
        <begin position="239"/>
        <end position="265"/>
    </location>
</feature>
<protein>
    <submittedName>
        <fullName evidence="3">Peptidase A24</fullName>
    </submittedName>
</protein>
<evidence type="ECO:0000313" key="3">
    <source>
        <dbReference type="EMBL" id="RXZ54078.1"/>
    </source>
</evidence>
<dbReference type="Gene3D" id="1.20.120.1220">
    <property type="match status" value="1"/>
</dbReference>
<dbReference type="InterPro" id="IPR000045">
    <property type="entry name" value="Prepilin_IV_endopep_pep"/>
</dbReference>
<gene>
    <name evidence="3" type="ORF">ET524_06020</name>
</gene>
<evidence type="ECO:0000256" key="1">
    <source>
        <dbReference type="SAM" id="Phobius"/>
    </source>
</evidence>
<name>A0A4Q2K126_9ACTN</name>
<feature type="transmembrane region" description="Helical" evidence="1">
    <location>
        <begin position="6"/>
        <end position="28"/>
    </location>
</feature>
<accession>A0A4Q2K126</accession>
<keyword evidence="1" id="KW-1133">Transmembrane helix</keyword>
<dbReference type="Proteomes" id="UP000293345">
    <property type="component" value="Unassembled WGS sequence"/>
</dbReference>